<accession>A0A8J2JVE1</accession>
<evidence type="ECO:0000256" key="3">
    <source>
        <dbReference type="ARBA" id="ARBA00022448"/>
    </source>
</evidence>
<feature type="transmembrane region" description="Helical" evidence="7">
    <location>
        <begin position="305"/>
        <end position="331"/>
    </location>
</feature>
<comment type="caution">
    <text evidence="8">The sequence shown here is derived from an EMBL/GenBank/DDBJ whole genome shotgun (WGS) entry which is preliminary data.</text>
</comment>
<feature type="transmembrane region" description="Helical" evidence="7">
    <location>
        <begin position="343"/>
        <end position="363"/>
    </location>
</feature>
<dbReference type="GO" id="GO:0005337">
    <property type="term" value="F:nucleoside transmembrane transporter activity"/>
    <property type="evidence" value="ECO:0007669"/>
    <property type="project" value="InterPro"/>
</dbReference>
<dbReference type="InterPro" id="IPR002259">
    <property type="entry name" value="Eqnu_transpt"/>
</dbReference>
<evidence type="ECO:0000256" key="1">
    <source>
        <dbReference type="ARBA" id="ARBA00004141"/>
    </source>
</evidence>
<dbReference type="AlphaFoldDB" id="A0A8J2JVE1"/>
<gene>
    <name evidence="8" type="ORF">AFUS01_LOCUS4654</name>
</gene>
<sequence length="472" mass="53259">MSSDNNLLGASIQVDEETEQLIDDSDVTRLIPGTEVINDEEELPSVDVVLPPKDRYWAVYLIFYFLGITTLVPWNFFTNADKYWMYKFRELSNETMDSHGHLTKTHFQASFFSYLSIASNVPSTFAFLANTFLSKWFSSKSRILVSLTLTFFIFVLSTALVQVDTDSWQGDFFILTMVTVVLMNSLCSLFQCGLLQVISHFPGEYTTATMSGQALGGIFAAVANIVSIFLAADQITSAFLYFLVGSLCLLNSLICVIYIPRCIFYKFYLGEKGGPFRWVENYPPEAMLTPRSNFRVDFKEVFKKVWIQGMSAMMIFVVTLAVFPTLMVLVVSEEVGTPWSEKYYIPVVTFLVFSIGDYFGRILSGALKLPSKKSYWTLVFAFLRIGFVPMIMTCNLHPRHYLPVVFKSDIEFTILSALFGLTNGYLANIVFINAPQLVRKEEQEEASSIITLLLGLGLSIGVTLSYFLIGLI</sequence>
<comment type="similarity">
    <text evidence="2">Belongs to the SLC29A/ENT transporter (TC 2.A.57) family.</text>
</comment>
<keyword evidence="5 7" id="KW-1133">Transmembrane helix</keyword>
<protein>
    <recommendedName>
        <fullName evidence="10">Equilibrative nucleoside transporter 1</fullName>
    </recommendedName>
</protein>
<dbReference type="GO" id="GO:0005886">
    <property type="term" value="C:plasma membrane"/>
    <property type="evidence" value="ECO:0007669"/>
    <property type="project" value="TreeGrafter"/>
</dbReference>
<evidence type="ECO:0000256" key="5">
    <source>
        <dbReference type="ARBA" id="ARBA00022989"/>
    </source>
</evidence>
<feature type="transmembrane region" description="Helical" evidence="7">
    <location>
        <begin position="238"/>
        <end position="259"/>
    </location>
</feature>
<dbReference type="PANTHER" id="PTHR10332">
    <property type="entry name" value="EQUILIBRATIVE NUCLEOSIDE TRANSPORTER"/>
    <property type="match status" value="1"/>
</dbReference>
<evidence type="ECO:0000256" key="4">
    <source>
        <dbReference type="ARBA" id="ARBA00022692"/>
    </source>
</evidence>
<feature type="transmembrane region" description="Helical" evidence="7">
    <location>
        <begin position="173"/>
        <end position="198"/>
    </location>
</feature>
<comment type="subcellular location">
    <subcellularLocation>
        <location evidence="1">Membrane</location>
        <topology evidence="1">Multi-pass membrane protein</topology>
    </subcellularLocation>
</comment>
<dbReference type="PIRSF" id="PIRSF016379">
    <property type="entry name" value="ENT"/>
    <property type="match status" value="1"/>
</dbReference>
<evidence type="ECO:0000256" key="2">
    <source>
        <dbReference type="ARBA" id="ARBA00007965"/>
    </source>
</evidence>
<keyword evidence="6 7" id="KW-0472">Membrane</keyword>
<dbReference type="PANTHER" id="PTHR10332:SF88">
    <property type="entry name" value="EQUILIBRATIVE NUCLEOSIDE TRANSPORTER 1, ISOFORM A"/>
    <property type="match status" value="1"/>
</dbReference>
<feature type="transmembrane region" description="Helical" evidence="7">
    <location>
        <begin position="210"/>
        <end position="232"/>
    </location>
</feature>
<organism evidence="8 9">
    <name type="scientific">Allacma fusca</name>
    <dbReference type="NCBI Taxonomy" id="39272"/>
    <lineage>
        <taxon>Eukaryota</taxon>
        <taxon>Metazoa</taxon>
        <taxon>Ecdysozoa</taxon>
        <taxon>Arthropoda</taxon>
        <taxon>Hexapoda</taxon>
        <taxon>Collembola</taxon>
        <taxon>Symphypleona</taxon>
        <taxon>Sminthuridae</taxon>
        <taxon>Allacma</taxon>
    </lineage>
</organism>
<proteinExistence type="inferred from homology"/>
<feature type="transmembrane region" description="Helical" evidence="7">
    <location>
        <begin position="57"/>
        <end position="77"/>
    </location>
</feature>
<dbReference type="Proteomes" id="UP000708208">
    <property type="component" value="Unassembled WGS sequence"/>
</dbReference>
<evidence type="ECO:0008006" key="10">
    <source>
        <dbReference type="Google" id="ProtNLM"/>
    </source>
</evidence>
<evidence type="ECO:0000313" key="8">
    <source>
        <dbReference type="EMBL" id="CAG7706164.1"/>
    </source>
</evidence>
<feature type="transmembrane region" description="Helical" evidence="7">
    <location>
        <begin position="375"/>
        <end position="392"/>
    </location>
</feature>
<keyword evidence="4 7" id="KW-0812">Transmembrane</keyword>
<evidence type="ECO:0000256" key="7">
    <source>
        <dbReference type="SAM" id="Phobius"/>
    </source>
</evidence>
<keyword evidence="3" id="KW-0813">Transport</keyword>
<name>A0A8J2JVE1_9HEXA</name>
<feature type="transmembrane region" description="Helical" evidence="7">
    <location>
        <begin position="412"/>
        <end position="434"/>
    </location>
</feature>
<dbReference type="EMBL" id="CAJVCH010029173">
    <property type="protein sequence ID" value="CAG7706164.1"/>
    <property type="molecule type" value="Genomic_DNA"/>
</dbReference>
<feature type="transmembrane region" description="Helical" evidence="7">
    <location>
        <begin position="143"/>
        <end position="161"/>
    </location>
</feature>
<reference evidence="8" key="1">
    <citation type="submission" date="2021-06" db="EMBL/GenBank/DDBJ databases">
        <authorList>
            <person name="Hodson N. C."/>
            <person name="Mongue J. A."/>
            <person name="Jaron S. K."/>
        </authorList>
    </citation>
    <scope>NUCLEOTIDE SEQUENCE</scope>
</reference>
<evidence type="ECO:0000313" key="9">
    <source>
        <dbReference type="Proteomes" id="UP000708208"/>
    </source>
</evidence>
<keyword evidence="9" id="KW-1185">Reference proteome</keyword>
<dbReference type="Pfam" id="PF01733">
    <property type="entry name" value="Nucleoside_tran"/>
    <property type="match status" value="1"/>
</dbReference>
<dbReference type="OrthoDB" id="46396at2759"/>
<feature type="transmembrane region" description="Helical" evidence="7">
    <location>
        <begin position="446"/>
        <end position="469"/>
    </location>
</feature>
<evidence type="ECO:0000256" key="6">
    <source>
        <dbReference type="ARBA" id="ARBA00023136"/>
    </source>
</evidence>